<dbReference type="GO" id="GO:0008284">
    <property type="term" value="P:positive regulation of cell population proliferation"/>
    <property type="evidence" value="ECO:0007669"/>
    <property type="project" value="TreeGrafter"/>
</dbReference>
<organism evidence="3">
    <name type="scientific">Castor canadensis</name>
    <name type="common">American beaver</name>
    <dbReference type="NCBI Taxonomy" id="51338"/>
    <lineage>
        <taxon>Eukaryota</taxon>
        <taxon>Metazoa</taxon>
        <taxon>Chordata</taxon>
        <taxon>Craniata</taxon>
        <taxon>Vertebrata</taxon>
        <taxon>Euteleostomi</taxon>
        <taxon>Mammalia</taxon>
        <taxon>Eutheria</taxon>
        <taxon>Euarchontoglires</taxon>
        <taxon>Glires</taxon>
        <taxon>Rodentia</taxon>
        <taxon>Castorimorpha</taxon>
        <taxon>Castoridae</taxon>
        <taxon>Castor</taxon>
    </lineage>
</organism>
<keyword evidence="2" id="KW-0175">Coiled coil</keyword>
<sequence length="142" mass="16018">ETKAQANYVTAIKNKIKHVIDLVKSYLIYTVREQVEVLKEQIKELTENNSQLEQENNVLKTLANSDQIALFQAQLKTGSLPATMQPCGITQPHAQPVDQASGLTTQRPMPKNHWMLLSELTRPRTCARENLPPQSLLTVKET</sequence>
<proteinExistence type="predicted"/>
<feature type="coiled-coil region" evidence="2">
    <location>
        <begin position="28"/>
        <end position="62"/>
    </location>
</feature>
<dbReference type="Ensembl" id="ENSCCNT00000015895.1">
    <property type="protein sequence ID" value="ENSCCNP00000012120.1"/>
    <property type="gene ID" value="ENSCCNG00000012586.1"/>
</dbReference>
<evidence type="ECO:0000256" key="2">
    <source>
        <dbReference type="SAM" id="Coils"/>
    </source>
</evidence>
<name>A0A8C0ZR09_CASCN</name>
<dbReference type="Pfam" id="PF01166">
    <property type="entry name" value="TSC22"/>
    <property type="match status" value="1"/>
</dbReference>
<reference evidence="3" key="1">
    <citation type="submission" date="2023-09" db="UniProtKB">
        <authorList>
            <consortium name="Ensembl"/>
        </authorList>
    </citation>
    <scope>IDENTIFICATION</scope>
</reference>
<dbReference type="GO" id="GO:0005634">
    <property type="term" value="C:nucleus"/>
    <property type="evidence" value="ECO:0007669"/>
    <property type="project" value="TreeGrafter"/>
</dbReference>
<dbReference type="AlphaFoldDB" id="A0A8C0ZR09"/>
<dbReference type="PANTHER" id="PTHR46745">
    <property type="entry name" value="TSC22 DOMAIN FAMILY PROTEIN 1"/>
    <property type="match status" value="1"/>
</dbReference>
<dbReference type="SUPFAM" id="SSF58026">
    <property type="entry name" value="Delta-sleep-inducing peptide immunoreactive peptide"/>
    <property type="match status" value="1"/>
</dbReference>
<evidence type="ECO:0000256" key="1">
    <source>
        <dbReference type="ARBA" id="ARBA00039911"/>
    </source>
</evidence>
<dbReference type="PANTHER" id="PTHR46745:SF1">
    <property type="entry name" value="TSC22 DOMAIN FAMILY PROTEIN 1"/>
    <property type="match status" value="1"/>
</dbReference>
<dbReference type="InterPro" id="IPR000580">
    <property type="entry name" value="TSC22/Bun"/>
</dbReference>
<evidence type="ECO:0000313" key="3">
    <source>
        <dbReference type="Ensembl" id="ENSCCNP00000012120.1"/>
    </source>
</evidence>
<dbReference type="Gene3D" id="1.20.5.490">
    <property type="entry name" value="Single helix bin"/>
    <property type="match status" value="1"/>
</dbReference>
<protein>
    <recommendedName>
        <fullName evidence="1">TSC22 domain family protein 1</fullName>
    </recommendedName>
</protein>
<accession>A0A8C0ZR09</accession>
<dbReference type="GO" id="GO:0006357">
    <property type="term" value="P:regulation of transcription by RNA polymerase II"/>
    <property type="evidence" value="ECO:0007669"/>
    <property type="project" value="InterPro"/>
</dbReference>
<dbReference type="GO" id="GO:0043066">
    <property type="term" value="P:negative regulation of apoptotic process"/>
    <property type="evidence" value="ECO:0007669"/>
    <property type="project" value="TreeGrafter"/>
</dbReference>
<dbReference type="GO" id="GO:0005829">
    <property type="term" value="C:cytosol"/>
    <property type="evidence" value="ECO:0007669"/>
    <property type="project" value="TreeGrafter"/>
</dbReference>